<dbReference type="EMBL" id="SDMP01000018">
    <property type="protein sequence ID" value="RYQ96353.1"/>
    <property type="molecule type" value="Genomic_DNA"/>
</dbReference>
<dbReference type="Proteomes" id="UP000289738">
    <property type="component" value="Chromosome B08"/>
</dbReference>
<keyword evidence="1" id="KW-0812">Transmembrane</keyword>
<organism evidence="2 3">
    <name type="scientific">Arachis hypogaea</name>
    <name type="common">Peanut</name>
    <dbReference type="NCBI Taxonomy" id="3818"/>
    <lineage>
        <taxon>Eukaryota</taxon>
        <taxon>Viridiplantae</taxon>
        <taxon>Streptophyta</taxon>
        <taxon>Embryophyta</taxon>
        <taxon>Tracheophyta</taxon>
        <taxon>Spermatophyta</taxon>
        <taxon>Magnoliopsida</taxon>
        <taxon>eudicotyledons</taxon>
        <taxon>Gunneridae</taxon>
        <taxon>Pentapetalae</taxon>
        <taxon>rosids</taxon>
        <taxon>fabids</taxon>
        <taxon>Fabales</taxon>
        <taxon>Fabaceae</taxon>
        <taxon>Papilionoideae</taxon>
        <taxon>50 kb inversion clade</taxon>
        <taxon>dalbergioids sensu lato</taxon>
        <taxon>Dalbergieae</taxon>
        <taxon>Pterocarpus clade</taxon>
        <taxon>Arachis</taxon>
    </lineage>
</organism>
<reference evidence="2 3" key="1">
    <citation type="submission" date="2019-01" db="EMBL/GenBank/DDBJ databases">
        <title>Sequencing of cultivated peanut Arachis hypogaea provides insights into genome evolution and oil improvement.</title>
        <authorList>
            <person name="Chen X."/>
        </authorList>
    </citation>
    <scope>NUCLEOTIDE SEQUENCE [LARGE SCALE GENOMIC DNA]</scope>
    <source>
        <strain evidence="3">cv. Fuhuasheng</strain>
        <tissue evidence="2">Leaves</tissue>
    </source>
</reference>
<evidence type="ECO:0000313" key="2">
    <source>
        <dbReference type="EMBL" id="RYQ96353.1"/>
    </source>
</evidence>
<protein>
    <submittedName>
        <fullName evidence="2">Uncharacterized protein</fullName>
    </submittedName>
</protein>
<evidence type="ECO:0000256" key="1">
    <source>
        <dbReference type="SAM" id="Phobius"/>
    </source>
</evidence>
<evidence type="ECO:0000313" key="3">
    <source>
        <dbReference type="Proteomes" id="UP000289738"/>
    </source>
</evidence>
<name>A0A444Y358_ARAHY</name>
<keyword evidence="1" id="KW-0472">Membrane</keyword>
<dbReference type="AlphaFoldDB" id="A0A444Y358"/>
<comment type="caution">
    <text evidence="2">The sequence shown here is derived from an EMBL/GenBank/DDBJ whole genome shotgun (WGS) entry which is preliminary data.</text>
</comment>
<accession>A0A444Y358</accession>
<proteinExistence type="predicted"/>
<sequence>MARPWVPSHPSHRRTLLIADVSYNGKILQRSPSSTELLDGHTATLPSSSSVELPKLIFGRMLLRLPHESSSDKIYQLRGALVMVAVAVPLVLVSIVLYVLPSISSNESIKDYTFTHRKISPDNRASSFYAISSMLAALAATFTFSTSIAISTMFTLAKISSYSFRIEFKALCSLEIDEIGSSQVYAYFEVLCSFVKDNVRYAATTRLLTRDNPVTRHDDSLQGRRQRDGGGEARCAGAVLLPPLAFFSFGQQCFVGLCVKGDERNCVCVCVCGLLRVNGAEKSGEGLGFRQN</sequence>
<feature type="transmembrane region" description="Helical" evidence="1">
    <location>
        <begin position="128"/>
        <end position="156"/>
    </location>
</feature>
<keyword evidence="1" id="KW-1133">Transmembrane helix</keyword>
<feature type="transmembrane region" description="Helical" evidence="1">
    <location>
        <begin position="80"/>
        <end position="100"/>
    </location>
</feature>
<keyword evidence="3" id="KW-1185">Reference proteome</keyword>
<gene>
    <name evidence="2" type="ORF">Ahy_B08g092089</name>
</gene>